<sequence>MHILISVNILMEKNMRDIKNKFKRYLRNMAIDKTPKLYPALKNTKEGNLYGYIDETGKMIIEPKFTTAYDFNNWGFAVIEENNKWGLINTKGEYKIMPIYDYISDFIEKTASFNKGEIMGAIDEKGDIITKRNYNFVGNFNEGRAVVGLPTKNGDSKYGYIDADGNERVKIELILANDFNEGVAIVKFNEDEYSLIDKEGNIINNYKYSFVSQYGDGLMVFQNKEGLYGFIDKDGNEVIKPIYKTANGFVDGLAVVSEEGEFNGPFGAINKQGKYVYKPIFSDIRQLGEERVALGMGIGKDENIKRNIYAIGDTKGNKLTDFLYLDVGNYKDGLAYASDEENTFFINSLGEKDIRLPIVSGSGQLIIKDNLIYADIDYSPYYLDKNKKIIYKPNDLIELDKQYSVLKFKYKPNINYLIYVPVIKGVKNKEVQNNINKKLKEMSLFIPINDEKQTKELIINKDDVLNYDYFGDFSIKYFNKDLLVLNLTGYYYLLGAAHGMPILKTPSINLITGEFYNLSDLFIPSIYWVSDINKIIKEMIDEDKKYEYVFKDTFKTVRFDQGFYIDKENLYIYFPPYEIGPYSAGFITFKIPFSKIDNIINKKGSFYKSFN</sequence>
<feature type="domain" description="Deacetylase PdaC" evidence="2">
    <location>
        <begin position="414"/>
        <end position="500"/>
    </location>
</feature>
<dbReference type="Pfam" id="PF14903">
    <property type="entry name" value="WG_beta_rep"/>
    <property type="match status" value="5"/>
</dbReference>
<name>A0A1V4STL8_9CLOT</name>
<dbReference type="Proteomes" id="UP000191448">
    <property type="component" value="Unassembled WGS sequence"/>
</dbReference>
<evidence type="ECO:0000313" key="3">
    <source>
        <dbReference type="EMBL" id="OPX46577.1"/>
    </source>
</evidence>
<dbReference type="AlphaFoldDB" id="A0A1V4STL8"/>
<dbReference type="Gene3D" id="3.30.565.40">
    <property type="entry name" value="Fervidobacterium nodosum Rt17-B1 like"/>
    <property type="match status" value="1"/>
</dbReference>
<accession>A0A1V4STL8</accession>
<organism evidence="3 4">
    <name type="scientific">Clostridium thermobutyricum DSM 4928</name>
    <dbReference type="NCBI Taxonomy" id="1121339"/>
    <lineage>
        <taxon>Bacteria</taxon>
        <taxon>Bacillati</taxon>
        <taxon>Bacillota</taxon>
        <taxon>Clostridia</taxon>
        <taxon>Eubacteriales</taxon>
        <taxon>Clostridiaceae</taxon>
        <taxon>Clostridium</taxon>
    </lineage>
</organism>
<dbReference type="InterPro" id="IPR037126">
    <property type="entry name" value="PdaC/RsiV-like_sf"/>
</dbReference>
<proteinExistence type="predicted"/>
<dbReference type="Pfam" id="PF11738">
    <property type="entry name" value="DUF3298"/>
    <property type="match status" value="1"/>
</dbReference>
<dbReference type="EMBL" id="LTAY01000081">
    <property type="protein sequence ID" value="OPX46577.1"/>
    <property type="molecule type" value="Genomic_DNA"/>
</dbReference>
<dbReference type="InterPro" id="IPR032774">
    <property type="entry name" value="WG_beta_rep"/>
</dbReference>
<evidence type="ECO:0000259" key="1">
    <source>
        <dbReference type="Pfam" id="PF11738"/>
    </source>
</evidence>
<dbReference type="PANTHER" id="PTHR37841:SF1">
    <property type="entry name" value="DUF3298 DOMAIN-CONTAINING PROTEIN"/>
    <property type="match status" value="1"/>
</dbReference>
<protein>
    <submittedName>
        <fullName evidence="3">KWG leptospira</fullName>
    </submittedName>
</protein>
<dbReference type="PANTHER" id="PTHR37841">
    <property type="entry name" value="GLR2918 PROTEIN"/>
    <property type="match status" value="1"/>
</dbReference>
<comment type="caution">
    <text evidence="3">The sequence shown here is derived from an EMBL/GenBank/DDBJ whole genome shotgun (WGS) entry which is preliminary data.</text>
</comment>
<dbReference type="InterPro" id="IPR021729">
    <property type="entry name" value="DUF3298"/>
</dbReference>
<dbReference type="InterPro" id="IPR025303">
    <property type="entry name" value="PdaC"/>
</dbReference>
<gene>
    <name evidence="3" type="ORF">CLTHE_27980</name>
</gene>
<feature type="domain" description="DUF3298" evidence="1">
    <location>
        <begin position="519"/>
        <end position="594"/>
    </location>
</feature>
<dbReference type="Gene3D" id="3.90.640.20">
    <property type="entry name" value="Heat-shock cognate protein, ATPase"/>
    <property type="match status" value="1"/>
</dbReference>
<evidence type="ECO:0000259" key="2">
    <source>
        <dbReference type="Pfam" id="PF13739"/>
    </source>
</evidence>
<reference evidence="3 4" key="1">
    <citation type="submission" date="2016-02" db="EMBL/GenBank/DDBJ databases">
        <title>Genome sequence of Clostridium thermobutyricum DSM 4928.</title>
        <authorList>
            <person name="Poehlein A."/>
            <person name="Daniel R."/>
        </authorList>
    </citation>
    <scope>NUCLEOTIDE SEQUENCE [LARGE SCALE GENOMIC DNA]</scope>
    <source>
        <strain evidence="3 4">DSM 4928</strain>
    </source>
</reference>
<evidence type="ECO:0000313" key="4">
    <source>
        <dbReference type="Proteomes" id="UP000191448"/>
    </source>
</evidence>
<dbReference type="Pfam" id="PF13739">
    <property type="entry name" value="PdaC"/>
    <property type="match status" value="1"/>
</dbReference>